<accession>A0ABY7DTB9</accession>
<dbReference type="Gene3D" id="1.10.8.60">
    <property type="match status" value="2"/>
</dbReference>
<evidence type="ECO:0000313" key="2">
    <source>
        <dbReference type="EMBL" id="WAQ99859.1"/>
    </source>
</evidence>
<dbReference type="Proteomes" id="UP001164746">
    <property type="component" value="Chromosome 3"/>
</dbReference>
<organism evidence="2 3">
    <name type="scientific">Mya arenaria</name>
    <name type="common">Soft-shell clam</name>
    <dbReference type="NCBI Taxonomy" id="6604"/>
    <lineage>
        <taxon>Eukaryota</taxon>
        <taxon>Metazoa</taxon>
        <taxon>Spiralia</taxon>
        <taxon>Lophotrochozoa</taxon>
        <taxon>Mollusca</taxon>
        <taxon>Bivalvia</taxon>
        <taxon>Autobranchia</taxon>
        <taxon>Heteroconchia</taxon>
        <taxon>Euheterodonta</taxon>
        <taxon>Imparidentia</taxon>
        <taxon>Neoheterodontei</taxon>
        <taxon>Myida</taxon>
        <taxon>Myoidea</taxon>
        <taxon>Myidae</taxon>
        <taxon>Mya</taxon>
    </lineage>
</organism>
<feature type="domain" description="AAA+ ATPase" evidence="1">
    <location>
        <begin position="249"/>
        <end position="388"/>
    </location>
</feature>
<dbReference type="InterPro" id="IPR003593">
    <property type="entry name" value="AAA+_ATPase"/>
</dbReference>
<dbReference type="InterPro" id="IPR003960">
    <property type="entry name" value="ATPase_AAA_CS"/>
</dbReference>
<evidence type="ECO:0000313" key="3">
    <source>
        <dbReference type="Proteomes" id="UP001164746"/>
    </source>
</evidence>
<dbReference type="SUPFAM" id="SSF52540">
    <property type="entry name" value="P-loop containing nucleoside triphosphate hydrolases"/>
    <property type="match status" value="2"/>
</dbReference>
<name>A0ABY7DTB9_MYAAR</name>
<feature type="domain" description="AAA+ ATPase" evidence="1">
    <location>
        <begin position="509"/>
        <end position="686"/>
    </location>
</feature>
<gene>
    <name evidence="2" type="ORF">MAR_024232</name>
</gene>
<keyword evidence="3" id="KW-1185">Reference proteome</keyword>
<dbReference type="InterPro" id="IPR041569">
    <property type="entry name" value="AAA_lid_3"/>
</dbReference>
<dbReference type="InterPro" id="IPR050168">
    <property type="entry name" value="AAA_ATPase_domain"/>
</dbReference>
<dbReference type="PANTHER" id="PTHR23077:SF194">
    <property type="entry name" value="ATPASE FAMILY GENE 2 PROTEIN HOMOLOG B"/>
    <property type="match status" value="1"/>
</dbReference>
<dbReference type="Gene3D" id="3.40.50.300">
    <property type="entry name" value="P-loop containing nucleotide triphosphate hydrolases"/>
    <property type="match status" value="2"/>
</dbReference>
<dbReference type="Pfam" id="PF00004">
    <property type="entry name" value="AAA"/>
    <property type="match status" value="2"/>
</dbReference>
<dbReference type="CDD" id="cd19511">
    <property type="entry name" value="RecA-like_CDC48_r2-like"/>
    <property type="match status" value="1"/>
</dbReference>
<dbReference type="SMART" id="SM00382">
    <property type="entry name" value="AAA"/>
    <property type="match status" value="2"/>
</dbReference>
<sequence>MSDYIAVETCHSKPTKKSMELRIFHSASDSFHQKCFTNKETLSALSVQVGDYVEIETEGRRFISSIWVKNGLTLNSLFMNDCVSCRVENKTVSCNEISTLSPMIASDVKVTVILPNIEDVIKMQHNAVRMNETTNHCKDILTRLCVLEDFTVNCSKSKFANLAGIGRIKIDEVTCNAIVPQTHLSSYIITTGTNLTINKVHSEEWYSKMTKTEQLVKPGGLDSVLGLLRDLVRLPLDHKHQFSEMGVKPPRGILLRGPPGCGKTSLVRYLAQTEKIFLLSINGPDIFGPLPGETEENMRKIFLKAKTMSREGPCMLFIDEIDSICPRGGKSESTHAVRATAQFLSLMDGLSGGEDFLVVAATNRPSSLHPGLRRPGRLDREVLVSPPNVHQRLEILESHAGALLLGDDLDLVAIATVTNGYVGADLASLCYEASYLAMAEHSKVSQAHFLSSLHKVRPSLQKGAEGVVDVRPVSWDDIGGLDSVKLQIKQAVEWPLKHPEAFQRMGLSPPCGVLLYGPPGCCKTTLVRAAATACHSTFLTLSGAQLYSPFVGESERLISEVFQKARACAPSILFLDEIDSIVGKRSASGSRGVQERVLSTLLNEMDGVGVRLDEGTGGSQRVLEGSAAPTCIQVSEHTKVKKVREKTSVENKSVLVVAATNRPDLLDEALMRPGRIDRIVYVGHPDQQARHQILSIYTQGLKLHECSLDELVGQTDMYTGADLQSLCREAALCALTEDLSTSVVAGAHFQQALGTVPPSLTPDLISRYAALTIPGRPR</sequence>
<proteinExistence type="predicted"/>
<protein>
    <submittedName>
        <fullName evidence="2">SPA5L-like protein</fullName>
    </submittedName>
</protein>
<dbReference type="PROSITE" id="PS00674">
    <property type="entry name" value="AAA"/>
    <property type="match status" value="1"/>
</dbReference>
<dbReference type="Pfam" id="PF17862">
    <property type="entry name" value="AAA_lid_3"/>
    <property type="match status" value="2"/>
</dbReference>
<dbReference type="EMBL" id="CP111014">
    <property type="protein sequence ID" value="WAQ99859.1"/>
    <property type="molecule type" value="Genomic_DNA"/>
</dbReference>
<dbReference type="PANTHER" id="PTHR23077">
    <property type="entry name" value="AAA-FAMILY ATPASE"/>
    <property type="match status" value="1"/>
</dbReference>
<evidence type="ECO:0000259" key="1">
    <source>
        <dbReference type="SMART" id="SM00382"/>
    </source>
</evidence>
<dbReference type="InterPro" id="IPR003959">
    <property type="entry name" value="ATPase_AAA_core"/>
</dbReference>
<dbReference type="InterPro" id="IPR027417">
    <property type="entry name" value="P-loop_NTPase"/>
</dbReference>
<reference evidence="2" key="1">
    <citation type="submission" date="2022-11" db="EMBL/GenBank/DDBJ databases">
        <title>Centuries of genome instability and evolution in soft-shell clam transmissible cancer (bioRxiv).</title>
        <authorList>
            <person name="Hart S.F.M."/>
            <person name="Yonemitsu M.A."/>
            <person name="Giersch R.M."/>
            <person name="Beal B.F."/>
            <person name="Arriagada G."/>
            <person name="Davis B.W."/>
            <person name="Ostrander E.A."/>
            <person name="Goff S.P."/>
            <person name="Metzger M.J."/>
        </authorList>
    </citation>
    <scope>NUCLEOTIDE SEQUENCE</scope>
    <source>
        <strain evidence="2">MELC-2E11</strain>
        <tissue evidence="2">Siphon/mantle</tissue>
    </source>
</reference>